<dbReference type="Proteomes" id="UP001157006">
    <property type="component" value="Chromosome 6"/>
</dbReference>
<organism evidence="1 2">
    <name type="scientific">Vicia faba</name>
    <name type="common">Broad bean</name>
    <name type="synonym">Faba vulgaris</name>
    <dbReference type="NCBI Taxonomy" id="3906"/>
    <lineage>
        <taxon>Eukaryota</taxon>
        <taxon>Viridiplantae</taxon>
        <taxon>Streptophyta</taxon>
        <taxon>Embryophyta</taxon>
        <taxon>Tracheophyta</taxon>
        <taxon>Spermatophyta</taxon>
        <taxon>Magnoliopsida</taxon>
        <taxon>eudicotyledons</taxon>
        <taxon>Gunneridae</taxon>
        <taxon>Pentapetalae</taxon>
        <taxon>rosids</taxon>
        <taxon>fabids</taxon>
        <taxon>Fabales</taxon>
        <taxon>Fabaceae</taxon>
        <taxon>Papilionoideae</taxon>
        <taxon>50 kb inversion clade</taxon>
        <taxon>NPAAA clade</taxon>
        <taxon>Hologalegina</taxon>
        <taxon>IRL clade</taxon>
        <taxon>Fabeae</taxon>
        <taxon>Vicia</taxon>
    </lineage>
</organism>
<keyword evidence="2" id="KW-1185">Reference proteome</keyword>
<dbReference type="AlphaFoldDB" id="A0AAV1B543"/>
<protein>
    <submittedName>
        <fullName evidence="1">Uncharacterized protein</fullName>
    </submittedName>
</protein>
<dbReference type="EMBL" id="OX451741">
    <property type="protein sequence ID" value="CAI8617780.1"/>
    <property type="molecule type" value="Genomic_DNA"/>
</dbReference>
<evidence type="ECO:0000313" key="1">
    <source>
        <dbReference type="EMBL" id="CAI8617780.1"/>
    </source>
</evidence>
<gene>
    <name evidence="1" type="ORF">VFH_VI092520</name>
</gene>
<proteinExistence type="predicted"/>
<reference evidence="1 2" key="1">
    <citation type="submission" date="2023-01" db="EMBL/GenBank/DDBJ databases">
        <authorList>
            <person name="Kreplak J."/>
        </authorList>
    </citation>
    <scope>NUCLEOTIDE SEQUENCE [LARGE SCALE GENOMIC DNA]</scope>
</reference>
<evidence type="ECO:0000313" key="2">
    <source>
        <dbReference type="Proteomes" id="UP001157006"/>
    </source>
</evidence>
<sequence length="217" mass="25657">MPSKRIKGKHVVRFSSFGPISVLSLLHPDCVRAYETNFRGRIMVKKHTYDPVAIATLHIPKIEDLMKHQKIDQLLKVNTGYNEDLFKIIYAWLEEKDDSIFRFCMGSQSYHFNQDIWRHMFVISISSHETNLSDSSLCYNFEWTPYLNSFLKAPRTNLENLENLSTGNLKRNPRTLHWIFTYIFHPRKDDHSRIDQSEVHLMYILENKFLSVIGDHP</sequence>
<name>A0AAV1B543_VICFA</name>
<accession>A0AAV1B543</accession>